<accession>U4KTG7</accession>
<evidence type="ECO:0000259" key="12">
    <source>
        <dbReference type="PROSITE" id="PS50862"/>
    </source>
</evidence>
<dbReference type="PRINTS" id="PR00982">
    <property type="entry name" value="TRNASYNTHLYS"/>
</dbReference>
<dbReference type="KEGG" id="abra:BN85316380"/>
<dbReference type="InterPro" id="IPR018149">
    <property type="entry name" value="Lys-tRNA-synth_II_C"/>
</dbReference>
<comment type="catalytic activity">
    <reaction evidence="9 10 11">
        <text>tRNA(Lys) + L-lysine + ATP = L-lysyl-tRNA(Lys) + AMP + diphosphate</text>
        <dbReference type="Rhea" id="RHEA:20792"/>
        <dbReference type="Rhea" id="RHEA-COMP:9696"/>
        <dbReference type="Rhea" id="RHEA-COMP:9697"/>
        <dbReference type="ChEBI" id="CHEBI:30616"/>
        <dbReference type="ChEBI" id="CHEBI:32551"/>
        <dbReference type="ChEBI" id="CHEBI:33019"/>
        <dbReference type="ChEBI" id="CHEBI:78442"/>
        <dbReference type="ChEBI" id="CHEBI:78529"/>
        <dbReference type="ChEBI" id="CHEBI:456215"/>
        <dbReference type="EC" id="6.1.1.6"/>
    </reaction>
</comment>
<dbReference type="Gene3D" id="3.30.930.10">
    <property type="entry name" value="Bira Bifunctional Protein, Domain 2"/>
    <property type="match status" value="1"/>
</dbReference>
<gene>
    <name evidence="10 13" type="primary">lysS</name>
    <name evidence="13" type="ORF">BN85316380</name>
</gene>
<evidence type="ECO:0000256" key="4">
    <source>
        <dbReference type="ARBA" id="ARBA00022723"/>
    </source>
</evidence>
<feature type="binding site" evidence="10">
    <location>
        <position position="413"/>
    </location>
    <ligand>
        <name>Mg(2+)</name>
        <dbReference type="ChEBI" id="CHEBI:18420"/>
        <label>2</label>
    </ligand>
</feature>
<evidence type="ECO:0000256" key="8">
    <source>
        <dbReference type="ARBA" id="ARBA00023146"/>
    </source>
</evidence>
<dbReference type="NCBIfam" id="TIGR00499">
    <property type="entry name" value="lysS_bact"/>
    <property type="match status" value="1"/>
</dbReference>
<dbReference type="GO" id="GO:0005829">
    <property type="term" value="C:cytosol"/>
    <property type="evidence" value="ECO:0007669"/>
    <property type="project" value="TreeGrafter"/>
</dbReference>
<keyword evidence="5 10" id="KW-0547">Nucleotide-binding</keyword>
<evidence type="ECO:0000313" key="13">
    <source>
        <dbReference type="EMBL" id="CCV66659.1"/>
    </source>
</evidence>
<dbReference type="GO" id="GO:0004824">
    <property type="term" value="F:lysine-tRNA ligase activity"/>
    <property type="evidence" value="ECO:0007669"/>
    <property type="project" value="UniProtKB-UniRule"/>
</dbReference>
<feature type="binding site" evidence="10">
    <location>
        <position position="406"/>
    </location>
    <ligand>
        <name>Mg(2+)</name>
        <dbReference type="ChEBI" id="CHEBI:18420"/>
        <label>1</label>
    </ligand>
</feature>
<dbReference type="Gene3D" id="2.40.50.140">
    <property type="entry name" value="Nucleic acid-binding proteins"/>
    <property type="match status" value="1"/>
</dbReference>
<evidence type="ECO:0000256" key="3">
    <source>
        <dbReference type="ARBA" id="ARBA00022598"/>
    </source>
</evidence>
<dbReference type="OrthoDB" id="9801152at2"/>
<dbReference type="HOGENOM" id="CLU_008255_6_0_14"/>
<dbReference type="SUPFAM" id="SSF55681">
    <property type="entry name" value="Class II aaRS and biotin synthetases"/>
    <property type="match status" value="1"/>
</dbReference>
<keyword evidence="6 10" id="KW-0067">ATP-binding</keyword>
<dbReference type="RefSeq" id="WP_030005509.1">
    <property type="nucleotide sequence ID" value="NC_022549.1"/>
</dbReference>
<dbReference type="STRING" id="61635.BN85316380"/>
<dbReference type="Pfam" id="PF00152">
    <property type="entry name" value="tRNA-synt_2"/>
    <property type="match status" value="1"/>
</dbReference>
<comment type="subunit">
    <text evidence="2 10">Homodimer.</text>
</comment>
<dbReference type="EMBL" id="FO681348">
    <property type="protein sequence ID" value="CCV66659.1"/>
    <property type="molecule type" value="Genomic_DNA"/>
</dbReference>
<dbReference type="InterPro" id="IPR004365">
    <property type="entry name" value="NA-bd_OB_tRNA"/>
</dbReference>
<keyword evidence="4 10" id="KW-0479">Metal-binding</keyword>
<dbReference type="PROSITE" id="PS50862">
    <property type="entry name" value="AA_TRNA_LIGASE_II"/>
    <property type="match status" value="1"/>
</dbReference>
<dbReference type="Pfam" id="PF01336">
    <property type="entry name" value="tRNA_anti-codon"/>
    <property type="match status" value="1"/>
</dbReference>
<dbReference type="GO" id="GO:0006430">
    <property type="term" value="P:lysyl-tRNA aminoacylation"/>
    <property type="evidence" value="ECO:0007669"/>
    <property type="project" value="UniProtKB-UniRule"/>
</dbReference>
<feature type="domain" description="Aminoacyl-transfer RNA synthetases class-II family profile" evidence="12">
    <location>
        <begin position="177"/>
        <end position="490"/>
    </location>
</feature>
<reference evidence="13 14" key="1">
    <citation type="journal article" date="2013" name="J. Mol. Microbiol. Biotechnol.">
        <title>Analysis of the Complete Genomes of Acholeplasma brassicae , A. palmae and A. laidlawii and Their Comparison to the Obligate Parasites from ' Candidatus Phytoplasma'.</title>
        <authorList>
            <person name="Kube M."/>
            <person name="Siewert C."/>
            <person name="Migdoll A.M."/>
            <person name="Duduk B."/>
            <person name="Holz S."/>
            <person name="Rabus R."/>
            <person name="Seemuller E."/>
            <person name="Mitrovic J."/>
            <person name="Muller I."/>
            <person name="Buttner C."/>
            <person name="Reinhardt R."/>
        </authorList>
    </citation>
    <scope>NUCLEOTIDE SEQUENCE [LARGE SCALE GENOMIC DNA]</scope>
    <source>
        <strain evidence="14">0502</strain>
    </source>
</reference>
<evidence type="ECO:0000256" key="7">
    <source>
        <dbReference type="ARBA" id="ARBA00022917"/>
    </source>
</evidence>
<comment type="cofactor">
    <cofactor evidence="10 11">
        <name>Mg(2+)</name>
        <dbReference type="ChEBI" id="CHEBI:18420"/>
    </cofactor>
    <text evidence="10 11">Binds 3 Mg(2+) ions per subunit.</text>
</comment>
<dbReference type="CDD" id="cd00775">
    <property type="entry name" value="LysRS_core"/>
    <property type="match status" value="1"/>
</dbReference>
<evidence type="ECO:0000256" key="5">
    <source>
        <dbReference type="ARBA" id="ARBA00022741"/>
    </source>
</evidence>
<dbReference type="EC" id="6.1.1.6" evidence="10"/>
<feature type="binding site" evidence="10">
    <location>
        <position position="413"/>
    </location>
    <ligand>
        <name>Mg(2+)</name>
        <dbReference type="ChEBI" id="CHEBI:18420"/>
        <label>1</label>
    </ligand>
</feature>
<proteinExistence type="inferred from homology"/>
<evidence type="ECO:0000256" key="1">
    <source>
        <dbReference type="ARBA" id="ARBA00008226"/>
    </source>
</evidence>
<dbReference type="InterPro" id="IPR044136">
    <property type="entry name" value="Lys-tRNA-ligase_II_N"/>
</dbReference>
<dbReference type="PANTHER" id="PTHR42918:SF15">
    <property type="entry name" value="LYSINE--TRNA LIGASE, CHLOROPLASTIC_MITOCHONDRIAL"/>
    <property type="match status" value="1"/>
</dbReference>
<dbReference type="AlphaFoldDB" id="U4KTG7"/>
<keyword evidence="10" id="KW-0963">Cytoplasm</keyword>
<protein>
    <recommendedName>
        <fullName evidence="10">Lysine--tRNA ligase</fullName>
        <ecNumber evidence="10">6.1.1.6</ecNumber>
    </recommendedName>
    <alternativeName>
        <fullName evidence="10">Lysyl-tRNA synthetase</fullName>
        <shortName evidence="10">LysRS</shortName>
    </alternativeName>
</protein>
<comment type="similarity">
    <text evidence="1 10">Belongs to the class-II aminoacyl-tRNA synthetase family.</text>
</comment>
<dbReference type="SUPFAM" id="SSF50249">
    <property type="entry name" value="Nucleic acid-binding proteins"/>
    <property type="match status" value="1"/>
</dbReference>
<dbReference type="PANTHER" id="PTHR42918">
    <property type="entry name" value="LYSYL-TRNA SYNTHETASE"/>
    <property type="match status" value="1"/>
</dbReference>
<evidence type="ECO:0000256" key="2">
    <source>
        <dbReference type="ARBA" id="ARBA00011738"/>
    </source>
</evidence>
<evidence type="ECO:0000256" key="6">
    <source>
        <dbReference type="ARBA" id="ARBA00022840"/>
    </source>
</evidence>
<keyword evidence="14" id="KW-1185">Reference proteome</keyword>
<organism evidence="13 14">
    <name type="scientific">Acholeplasma brassicae</name>
    <dbReference type="NCBI Taxonomy" id="61635"/>
    <lineage>
        <taxon>Bacteria</taxon>
        <taxon>Bacillati</taxon>
        <taxon>Mycoplasmatota</taxon>
        <taxon>Mollicutes</taxon>
        <taxon>Acholeplasmatales</taxon>
        <taxon>Acholeplasmataceae</taxon>
        <taxon>Acholeplasma</taxon>
    </lineage>
</organism>
<dbReference type="GO" id="GO:0000049">
    <property type="term" value="F:tRNA binding"/>
    <property type="evidence" value="ECO:0007669"/>
    <property type="project" value="TreeGrafter"/>
</dbReference>
<dbReference type="InterPro" id="IPR006195">
    <property type="entry name" value="aa-tRNA-synth_II"/>
</dbReference>
<dbReference type="Proteomes" id="UP000032737">
    <property type="component" value="Chromosome"/>
</dbReference>
<dbReference type="InterPro" id="IPR004364">
    <property type="entry name" value="Aa-tRNA-synt_II"/>
</dbReference>
<dbReference type="GO" id="GO:0000287">
    <property type="term" value="F:magnesium ion binding"/>
    <property type="evidence" value="ECO:0007669"/>
    <property type="project" value="UniProtKB-UniRule"/>
</dbReference>
<evidence type="ECO:0000256" key="10">
    <source>
        <dbReference type="HAMAP-Rule" id="MF_00252"/>
    </source>
</evidence>
<evidence type="ECO:0000256" key="9">
    <source>
        <dbReference type="ARBA" id="ARBA00048573"/>
    </source>
</evidence>
<dbReference type="FunFam" id="2.40.50.140:FF:000024">
    <property type="entry name" value="Lysine--tRNA ligase"/>
    <property type="match status" value="1"/>
</dbReference>
<dbReference type="InterPro" id="IPR012340">
    <property type="entry name" value="NA-bd_OB-fold"/>
</dbReference>
<keyword evidence="7 10" id="KW-0648">Protein biosynthesis</keyword>
<dbReference type="InterPro" id="IPR002313">
    <property type="entry name" value="Lys-tRNA-ligase_II"/>
</dbReference>
<dbReference type="HAMAP" id="MF_00252">
    <property type="entry name" value="Lys_tRNA_synth_class2"/>
    <property type="match status" value="1"/>
</dbReference>
<comment type="subcellular location">
    <subcellularLocation>
        <location evidence="10">Cytoplasm</location>
    </subcellularLocation>
</comment>
<keyword evidence="8 10" id="KW-0030">Aminoacyl-tRNA synthetase</keyword>
<evidence type="ECO:0000256" key="11">
    <source>
        <dbReference type="RuleBase" id="RU000336"/>
    </source>
</evidence>
<name>U4KTG7_9MOLU</name>
<keyword evidence="10 11" id="KW-0460">Magnesium</keyword>
<dbReference type="InterPro" id="IPR045864">
    <property type="entry name" value="aa-tRNA-synth_II/BPL/LPL"/>
</dbReference>
<keyword evidence="3 10" id="KW-0436">Ligase</keyword>
<dbReference type="CDD" id="cd04322">
    <property type="entry name" value="LysRS_N"/>
    <property type="match status" value="1"/>
</dbReference>
<sequence>MDYTENLTEQEVIRREKLKELKEKGVDPFGQKFTRTHTTIQIRDTYEAYNHDQLEEMKQEVTIAGRIMRKRDQGKAGFISIQDRDSNIQVYVRKDMIGEEAFEIFKLGDLGDIVGITGLVFRTKTDELTIKATKYTHLTKALRPLPDKWSGLQDKEEARRRRYVDLIVNEEARRIAKLRPRIIREIQNFFDSRGFIEVETPVLQPILGGAAARPFVTHHNTLDMDFYLRIATELPLKRLIVGGLEAVYEIGRLFRNEGMSAKHNPEFTTIEAYLAYSDMEGMMDLVEDTLSTVCMNVLGTYDITYGEKQISLAPGFRRVSMVDSIKEVTGVDFLEITDIEQARQIAKEKHIKVEKHHGIGHIIQSFFDEFVEPTIVQPTFVYGHPLEVSPLAKKNDENPRFTDRFELFIDAREYANAFSELNDPIDQRERFMDQLKEKELGNVEANEMDVDFVEALEYGMPPTGGLGIGIDRFIMLIANVNNIRDVLLFPHMKHK</sequence>
<evidence type="ECO:0000313" key="14">
    <source>
        <dbReference type="Proteomes" id="UP000032737"/>
    </source>
</evidence>
<dbReference type="NCBIfam" id="NF001756">
    <property type="entry name" value="PRK00484.1"/>
    <property type="match status" value="1"/>
</dbReference>
<dbReference type="GO" id="GO:0005524">
    <property type="term" value="F:ATP binding"/>
    <property type="evidence" value="ECO:0007669"/>
    <property type="project" value="UniProtKB-UniRule"/>
</dbReference>